<dbReference type="RefSeq" id="WP_128762058.1">
    <property type="nucleotide sequence ID" value="NZ_QOVI01000005.1"/>
</dbReference>
<dbReference type="PANTHER" id="PTHR43727">
    <property type="entry name" value="DIAMINOPIMELATE DECARBOXYLASE"/>
    <property type="match status" value="1"/>
</dbReference>
<comment type="caution">
    <text evidence="5">The sequence shown here is derived from an EMBL/GenBank/DDBJ whole genome shotgun (WGS) entry which is preliminary data.</text>
</comment>
<accession>A0A4Q0NRM3</accession>
<proteinExistence type="predicted"/>
<dbReference type="Pfam" id="PF02784">
    <property type="entry name" value="Orn_Arg_deC_N"/>
    <property type="match status" value="1"/>
</dbReference>
<dbReference type="SUPFAM" id="SSF50621">
    <property type="entry name" value="Alanine racemase C-terminal domain-like"/>
    <property type="match status" value="1"/>
</dbReference>
<dbReference type="EMBL" id="QOVI01000005">
    <property type="protein sequence ID" value="RXG13286.1"/>
    <property type="molecule type" value="Genomic_DNA"/>
</dbReference>
<evidence type="ECO:0000256" key="1">
    <source>
        <dbReference type="ARBA" id="ARBA00001933"/>
    </source>
</evidence>
<feature type="active site" description="Proton donor" evidence="3">
    <location>
        <position position="408"/>
    </location>
</feature>
<dbReference type="InterPro" id="IPR022644">
    <property type="entry name" value="De-COase2_N"/>
</dbReference>
<dbReference type="PRINTS" id="PR01179">
    <property type="entry name" value="ODADCRBXLASE"/>
</dbReference>
<dbReference type="Proteomes" id="UP000289821">
    <property type="component" value="Unassembled WGS sequence"/>
</dbReference>
<dbReference type="InterPro" id="IPR022653">
    <property type="entry name" value="De-COase2_pyr-phos_BS"/>
</dbReference>
<feature type="domain" description="Orn/DAP/Arg decarboxylase 2 N-terminal" evidence="4">
    <location>
        <begin position="52"/>
        <end position="265"/>
    </location>
</feature>
<organism evidence="5 6">
    <name type="scientific">Leeuwenhoekiella aestuarii</name>
    <dbReference type="NCBI Taxonomy" id="2249426"/>
    <lineage>
        <taxon>Bacteria</taxon>
        <taxon>Pseudomonadati</taxon>
        <taxon>Bacteroidota</taxon>
        <taxon>Flavobacteriia</taxon>
        <taxon>Flavobacteriales</taxon>
        <taxon>Flavobacteriaceae</taxon>
        <taxon>Leeuwenhoekiella</taxon>
    </lineage>
</organism>
<dbReference type="OrthoDB" id="9802241at2"/>
<keyword evidence="2 3" id="KW-0663">Pyridoxal phosphate</keyword>
<dbReference type="Gene3D" id="2.40.37.10">
    <property type="entry name" value="Lyase, Ornithine Decarboxylase, Chain A, domain 1"/>
    <property type="match status" value="1"/>
</dbReference>
<dbReference type="InterPro" id="IPR009006">
    <property type="entry name" value="Ala_racemase/Decarboxylase_C"/>
</dbReference>
<dbReference type="InterPro" id="IPR029066">
    <property type="entry name" value="PLP-binding_barrel"/>
</dbReference>
<dbReference type="InterPro" id="IPR000183">
    <property type="entry name" value="Orn/DAP/Arg_de-COase"/>
</dbReference>
<gene>
    <name evidence="5" type="ORF">DSM04_105264</name>
</gene>
<dbReference type="InterPro" id="IPR042152">
    <property type="entry name" value="Y4yA-like"/>
</dbReference>
<comment type="cofactor">
    <cofactor evidence="1 3">
        <name>pyridoxal 5'-phosphate</name>
        <dbReference type="ChEBI" id="CHEBI:597326"/>
    </cofactor>
</comment>
<dbReference type="PROSITE" id="PS00878">
    <property type="entry name" value="ODR_DC_2_1"/>
    <property type="match status" value="1"/>
</dbReference>
<evidence type="ECO:0000256" key="2">
    <source>
        <dbReference type="ARBA" id="ARBA00022898"/>
    </source>
</evidence>
<dbReference type="PANTHER" id="PTHR43727:SF2">
    <property type="entry name" value="GROUP IV DECARBOXYLASE"/>
    <property type="match status" value="1"/>
</dbReference>
<dbReference type="SUPFAM" id="SSF51419">
    <property type="entry name" value="PLP-binding barrel"/>
    <property type="match status" value="1"/>
</dbReference>
<evidence type="ECO:0000313" key="5">
    <source>
        <dbReference type="EMBL" id="RXG13286.1"/>
    </source>
</evidence>
<dbReference type="GO" id="GO:0009089">
    <property type="term" value="P:lysine biosynthetic process via diaminopimelate"/>
    <property type="evidence" value="ECO:0007669"/>
    <property type="project" value="TreeGrafter"/>
</dbReference>
<sequence>MNTYLPPLKPITSPWMHSIMEDFKLQEAVLETYNSPVNLHHLGAFQDNIAEYKSILDTYGFKYQLFFARKANKFKNLIPAAVEVGIGIDTASLPELQQCLDLDVNPKQLISTAAIKNKALLELAVKNKVLLIIDNKDELDQVRAIAKSLNQTAKIGIRISGFKHQEAKLFSRFGFDVDAVIPFLEAYFKNPDTHEQLSVEGFHFHLDGYSTAQRGEALHQTLDIIAKLQHVNFPISFIDMGGGILMNYLQSQQEWNRFKDTLKQAVLEKHDPITYNNDGLGYRNRDGHLEGDLAAYPYFNENSKASFLKEILETTNTENKTVAQRLKQKGIELRLEPGRSLLNQVGITLARVAHRKVDARGNHLIGLEMNMSQLKSSSADFLLDPFISYKNPNADSEAVAVYFTGAYCLERDVLLKRKISLPQLPEIGDTVLFVNTAGYMMHFFETEAHLFERAKNLSLTNNPKTFSIDAIEEEL</sequence>
<dbReference type="CDD" id="cd06842">
    <property type="entry name" value="PLPDE_III_Y4yA_like"/>
    <property type="match status" value="1"/>
</dbReference>
<evidence type="ECO:0000259" key="4">
    <source>
        <dbReference type="Pfam" id="PF02784"/>
    </source>
</evidence>
<dbReference type="Gene3D" id="3.20.20.10">
    <property type="entry name" value="Alanine racemase"/>
    <property type="match status" value="1"/>
</dbReference>
<dbReference type="GO" id="GO:0008836">
    <property type="term" value="F:diaminopimelate decarboxylase activity"/>
    <property type="evidence" value="ECO:0007669"/>
    <property type="project" value="TreeGrafter"/>
</dbReference>
<protein>
    <submittedName>
        <fullName evidence="5">Diaminopimelate decarboxylase</fullName>
    </submittedName>
</protein>
<dbReference type="AlphaFoldDB" id="A0A4Q0NRM3"/>
<keyword evidence="6" id="KW-1185">Reference proteome</keyword>
<reference evidence="5 6" key="1">
    <citation type="submission" date="2018-07" db="EMBL/GenBank/DDBJ databases">
        <title>Leeuwenhoekiella genomics.</title>
        <authorList>
            <person name="Tahon G."/>
            <person name="Willems A."/>
        </authorList>
    </citation>
    <scope>NUCLEOTIDE SEQUENCE [LARGE SCALE GENOMIC DNA]</scope>
    <source>
        <strain evidence="5 6">R-50232</strain>
    </source>
</reference>
<name>A0A4Q0NRM3_9FLAO</name>
<feature type="modified residue" description="N6-(pyridoxal phosphate)lysine" evidence="3">
    <location>
        <position position="70"/>
    </location>
</feature>
<evidence type="ECO:0000256" key="3">
    <source>
        <dbReference type="PIRSR" id="PIRSR600183-50"/>
    </source>
</evidence>
<evidence type="ECO:0000313" key="6">
    <source>
        <dbReference type="Proteomes" id="UP000289821"/>
    </source>
</evidence>